<dbReference type="CDD" id="cd00462">
    <property type="entry name" value="PTH"/>
    <property type="match status" value="1"/>
</dbReference>
<accession>A0A059Y4T8</accession>
<dbReference type="HOGENOM" id="CLU_062456_4_1_14"/>
<dbReference type="Gene3D" id="3.40.50.1470">
    <property type="entry name" value="Peptidyl-tRNA hydrolase"/>
    <property type="match status" value="1"/>
</dbReference>
<dbReference type="GO" id="GO:0004045">
    <property type="term" value="F:peptidyl-tRNA hydrolase activity"/>
    <property type="evidence" value="ECO:0007669"/>
    <property type="project" value="UniProtKB-UniRule"/>
</dbReference>
<evidence type="ECO:0000256" key="6">
    <source>
        <dbReference type="ARBA" id="ARBA00048707"/>
    </source>
</evidence>
<dbReference type="AlphaFoldDB" id="A0A059Y4T8"/>
<evidence type="ECO:0000313" key="11">
    <source>
        <dbReference type="EMBL" id="AIA34370.1"/>
    </source>
</evidence>
<dbReference type="PATRIC" id="fig|1316930.3.peg.819"/>
<dbReference type="GO" id="GO:0006515">
    <property type="term" value="P:protein quality control for misfolded or incompletely synthesized proteins"/>
    <property type="evidence" value="ECO:0007669"/>
    <property type="project" value="UniProtKB-UniRule"/>
</dbReference>
<dbReference type="PANTHER" id="PTHR17224:SF1">
    <property type="entry name" value="PEPTIDYL-TRNA HYDROLASE"/>
    <property type="match status" value="1"/>
</dbReference>
<comment type="subcellular location">
    <subcellularLocation>
        <location evidence="8">Cytoplasm</location>
    </subcellularLocation>
</comment>
<evidence type="ECO:0000256" key="7">
    <source>
        <dbReference type="ARBA" id="ARBA00050038"/>
    </source>
</evidence>
<keyword evidence="8" id="KW-0963">Cytoplasm</keyword>
<protein>
    <recommendedName>
        <fullName evidence="7 8">Peptidyl-tRNA hydrolase</fullName>
        <shortName evidence="8">Pth</shortName>
        <ecNumber evidence="1 8">3.1.1.29</ecNumber>
    </recommendedName>
</protein>
<dbReference type="InterPro" id="IPR036416">
    <property type="entry name" value="Pept_tRNA_hydro_sf"/>
</dbReference>
<evidence type="ECO:0000256" key="3">
    <source>
        <dbReference type="ARBA" id="ARBA00022801"/>
    </source>
</evidence>
<evidence type="ECO:0000313" key="12">
    <source>
        <dbReference type="Proteomes" id="UP000027182"/>
    </source>
</evidence>
<feature type="binding site" evidence="8">
    <location>
        <position position="14"/>
    </location>
    <ligand>
        <name>tRNA</name>
        <dbReference type="ChEBI" id="CHEBI:17843"/>
    </ligand>
</feature>
<evidence type="ECO:0000256" key="10">
    <source>
        <dbReference type="RuleBase" id="RU004320"/>
    </source>
</evidence>
<keyword evidence="3 8" id="KW-0378">Hydrolase</keyword>
<dbReference type="SUPFAM" id="SSF53178">
    <property type="entry name" value="Peptidyl-tRNA hydrolase-like"/>
    <property type="match status" value="1"/>
</dbReference>
<feature type="active site" description="Proton acceptor" evidence="8">
    <location>
        <position position="19"/>
    </location>
</feature>
<evidence type="ECO:0000256" key="9">
    <source>
        <dbReference type="RuleBase" id="RU000673"/>
    </source>
</evidence>
<comment type="subunit">
    <text evidence="8">Monomer.</text>
</comment>
<dbReference type="EC" id="3.1.1.29" evidence="1 8"/>
<evidence type="ECO:0000256" key="4">
    <source>
        <dbReference type="ARBA" id="ARBA00022884"/>
    </source>
</evidence>
<name>A0A059Y4T8_MYCBV</name>
<evidence type="ECO:0000256" key="5">
    <source>
        <dbReference type="ARBA" id="ARBA00038063"/>
    </source>
</evidence>
<keyword evidence="2 8" id="KW-0820">tRNA-binding</keyword>
<dbReference type="NCBIfam" id="TIGR00447">
    <property type="entry name" value="pth"/>
    <property type="match status" value="1"/>
</dbReference>
<comment type="similarity">
    <text evidence="5 8 10">Belongs to the PTH family.</text>
</comment>
<keyword evidence="4 8" id="KW-0694">RNA-binding</keyword>
<reference evidence="11 12" key="1">
    <citation type="submission" date="2013-04" db="EMBL/GenBank/DDBJ databases">
        <authorList>
            <person name="Lin L."/>
            <person name="Zeng Z."/>
            <person name="Xie J."/>
            <person name="Luo L."/>
            <person name="Yang Z."/>
            <person name="Liang W."/>
            <person name="Lin H."/>
            <person name="Dong C."/>
            <person name="Sun Y."/>
        </authorList>
    </citation>
    <scope>NUCLEOTIDE SEQUENCE [LARGE SCALE GENOMIC DNA]</scope>
    <source>
        <strain evidence="11 12">CQ-W70</strain>
    </source>
</reference>
<dbReference type="FunFam" id="3.40.50.1470:FF:000001">
    <property type="entry name" value="Peptidyl-tRNA hydrolase"/>
    <property type="match status" value="1"/>
</dbReference>
<gene>
    <name evidence="8" type="primary">pth</name>
    <name evidence="11" type="ORF">K668_04000</name>
</gene>
<dbReference type="PANTHER" id="PTHR17224">
    <property type="entry name" value="PEPTIDYL-TRNA HYDROLASE"/>
    <property type="match status" value="1"/>
</dbReference>
<dbReference type="KEGG" id="mbq:K668_04000"/>
<dbReference type="EMBL" id="CP005933">
    <property type="protein sequence ID" value="AIA34370.1"/>
    <property type="molecule type" value="Genomic_DNA"/>
</dbReference>
<dbReference type="InterPro" id="IPR018171">
    <property type="entry name" value="Pept_tRNA_hydro_CS"/>
</dbReference>
<dbReference type="GO" id="GO:0005737">
    <property type="term" value="C:cytoplasm"/>
    <property type="evidence" value="ECO:0007669"/>
    <property type="project" value="UniProtKB-SubCell"/>
</dbReference>
<comment type="function">
    <text evidence="8">Hydrolyzes ribosome-free peptidyl-tRNAs (with 1 or more amino acids incorporated), which drop off the ribosome during protein synthesis, or as a result of ribosome stalling.</text>
</comment>
<dbReference type="Proteomes" id="UP000027182">
    <property type="component" value="Chromosome"/>
</dbReference>
<evidence type="ECO:0000256" key="2">
    <source>
        <dbReference type="ARBA" id="ARBA00022555"/>
    </source>
</evidence>
<dbReference type="InterPro" id="IPR001328">
    <property type="entry name" value="Pept_tRNA_hydro"/>
</dbReference>
<dbReference type="HAMAP" id="MF_00083">
    <property type="entry name" value="Pept_tRNA_hydro_bact"/>
    <property type="match status" value="1"/>
</dbReference>
<proteinExistence type="inferred from homology"/>
<comment type="caution">
    <text evidence="8">Lacks conserved residue(s) required for the propagation of feature annotation.</text>
</comment>
<sequence length="188" mass="20970">MKLIVGLGNPGNEYRFTRHNAGFLAIDKICEKLNISLNKEKFNGEFVISDGFILARPLTYMNKSGDFIYSIANFYKIDSSDIIVIYDDLSFSVGQAAIKIGGSSAGHKGIESLMSKFKTNDFKRIRVGIGASNNLAIKDYVLSLFSKEEMLIIEEVLEKVADAAISLVYNDINYVTSKFNTDNKKRVI</sequence>
<dbReference type="Pfam" id="PF01195">
    <property type="entry name" value="Pept_tRNA_hydro"/>
    <property type="match status" value="1"/>
</dbReference>
<comment type="catalytic activity">
    <reaction evidence="6 8 9">
        <text>an N-acyl-L-alpha-aminoacyl-tRNA + H2O = an N-acyl-L-amino acid + a tRNA + H(+)</text>
        <dbReference type="Rhea" id="RHEA:54448"/>
        <dbReference type="Rhea" id="RHEA-COMP:10123"/>
        <dbReference type="Rhea" id="RHEA-COMP:13883"/>
        <dbReference type="ChEBI" id="CHEBI:15377"/>
        <dbReference type="ChEBI" id="CHEBI:15378"/>
        <dbReference type="ChEBI" id="CHEBI:59874"/>
        <dbReference type="ChEBI" id="CHEBI:78442"/>
        <dbReference type="ChEBI" id="CHEBI:138191"/>
        <dbReference type="EC" id="3.1.1.29"/>
    </reaction>
</comment>
<dbReference type="PROSITE" id="PS01195">
    <property type="entry name" value="PEPT_TRNA_HYDROL_1"/>
    <property type="match status" value="1"/>
</dbReference>
<evidence type="ECO:0000256" key="1">
    <source>
        <dbReference type="ARBA" id="ARBA00013260"/>
    </source>
</evidence>
<organism evidence="11 12">
    <name type="scientific">Mycoplasmopsis bovis CQ-W70</name>
    <dbReference type="NCBI Taxonomy" id="1316930"/>
    <lineage>
        <taxon>Bacteria</taxon>
        <taxon>Bacillati</taxon>
        <taxon>Mycoplasmatota</taxon>
        <taxon>Mycoplasmoidales</taxon>
        <taxon>Metamycoplasmataceae</taxon>
        <taxon>Mycoplasmopsis</taxon>
    </lineage>
</organism>
<dbReference type="GO" id="GO:0072344">
    <property type="term" value="P:rescue of stalled ribosome"/>
    <property type="evidence" value="ECO:0007669"/>
    <property type="project" value="UniProtKB-UniRule"/>
</dbReference>
<dbReference type="RefSeq" id="WP_013955099.1">
    <property type="nucleotide sequence ID" value="NZ_CP005933.1"/>
</dbReference>
<evidence type="ECO:0000256" key="8">
    <source>
        <dbReference type="HAMAP-Rule" id="MF_00083"/>
    </source>
</evidence>
<feature type="site" description="Discriminates between blocked and unblocked aminoacyl-tRNA" evidence="8">
    <location>
        <position position="9"/>
    </location>
</feature>
<feature type="site" description="Stabilizes the basic form of H active site to accept a proton" evidence="8">
    <location>
        <position position="87"/>
    </location>
</feature>
<dbReference type="GO" id="GO:0000049">
    <property type="term" value="F:tRNA binding"/>
    <property type="evidence" value="ECO:0007669"/>
    <property type="project" value="UniProtKB-UniRule"/>
</dbReference>
<comment type="function">
    <text evidence="8">Catalyzes the release of premature peptidyl moieties from peptidyl-tRNA molecules trapped in stalled 50S ribosomal subunits, and thus maintains levels of free tRNAs and 50S ribosomes.</text>
</comment>
<feature type="binding site" evidence="8">
    <location>
        <position position="62"/>
    </location>
    <ligand>
        <name>tRNA</name>
        <dbReference type="ChEBI" id="CHEBI:17843"/>
    </ligand>
</feature>
<feature type="binding site" evidence="8">
    <location>
        <position position="60"/>
    </location>
    <ligand>
        <name>tRNA</name>
        <dbReference type="ChEBI" id="CHEBI:17843"/>
    </ligand>
</feature>